<dbReference type="Proteomes" id="UP000054359">
    <property type="component" value="Unassembled WGS sequence"/>
</dbReference>
<dbReference type="AlphaFoldDB" id="A0A087SZ33"/>
<sequence>MEACTGTLNPADLSSKCCPAKKMIQSKWWEGPCWLYLSTEKWPSLEFVVNEDEVRKEGMKTVASFSTSCLTTQMKILDTVWYYRYFSQYEKTV</sequence>
<feature type="non-terminal residue" evidence="1">
    <location>
        <position position="93"/>
    </location>
</feature>
<gene>
    <name evidence="1" type="ORF">X975_24281</name>
</gene>
<dbReference type="OrthoDB" id="6432943at2759"/>
<reference evidence="1 2" key="1">
    <citation type="submission" date="2013-11" db="EMBL/GenBank/DDBJ databases">
        <title>Genome sequencing of Stegodyphus mimosarum.</title>
        <authorList>
            <person name="Bechsgaard J."/>
        </authorList>
    </citation>
    <scope>NUCLEOTIDE SEQUENCE [LARGE SCALE GENOMIC DNA]</scope>
</reference>
<protein>
    <submittedName>
        <fullName evidence="1">Uncharacterized protein</fullName>
    </submittedName>
</protein>
<evidence type="ECO:0000313" key="1">
    <source>
        <dbReference type="EMBL" id="KFM58122.1"/>
    </source>
</evidence>
<accession>A0A087SZ33</accession>
<evidence type="ECO:0000313" key="2">
    <source>
        <dbReference type="Proteomes" id="UP000054359"/>
    </source>
</evidence>
<organism evidence="1 2">
    <name type="scientific">Stegodyphus mimosarum</name>
    <name type="common">African social velvet spider</name>
    <dbReference type="NCBI Taxonomy" id="407821"/>
    <lineage>
        <taxon>Eukaryota</taxon>
        <taxon>Metazoa</taxon>
        <taxon>Ecdysozoa</taxon>
        <taxon>Arthropoda</taxon>
        <taxon>Chelicerata</taxon>
        <taxon>Arachnida</taxon>
        <taxon>Araneae</taxon>
        <taxon>Araneomorphae</taxon>
        <taxon>Entelegynae</taxon>
        <taxon>Eresoidea</taxon>
        <taxon>Eresidae</taxon>
        <taxon>Stegodyphus</taxon>
    </lineage>
</organism>
<dbReference type="EMBL" id="KK112619">
    <property type="protein sequence ID" value="KFM58122.1"/>
    <property type="molecule type" value="Genomic_DNA"/>
</dbReference>
<name>A0A087SZ33_STEMI</name>
<keyword evidence="2" id="KW-1185">Reference proteome</keyword>
<proteinExistence type="predicted"/>
<dbReference type="STRING" id="407821.A0A087SZ33"/>